<accession>A0A254N7Q5</accession>
<dbReference type="AlphaFoldDB" id="A0A254N7Q5"/>
<dbReference type="EMBL" id="NISI01000009">
    <property type="protein sequence ID" value="OWR02407.1"/>
    <property type="molecule type" value="Genomic_DNA"/>
</dbReference>
<evidence type="ECO:0000313" key="1">
    <source>
        <dbReference type="EMBL" id="OWR02407.1"/>
    </source>
</evidence>
<dbReference type="Proteomes" id="UP000197446">
    <property type="component" value="Unassembled WGS sequence"/>
</dbReference>
<protein>
    <submittedName>
        <fullName evidence="1">Uncharacterized protein</fullName>
    </submittedName>
</protein>
<gene>
    <name evidence="1" type="ORF">CDO81_19655</name>
</gene>
<reference evidence="1 2" key="1">
    <citation type="journal article" date="2007" name="Int. J. Syst. Evol. Microbiol.">
        <title>Description of Pelomonas aquatica sp. nov. and Pelomonas puraquae sp. nov., isolated from industrial and haemodialysis water.</title>
        <authorList>
            <person name="Gomila M."/>
            <person name="Bowien B."/>
            <person name="Falsen E."/>
            <person name="Moore E.R."/>
            <person name="Lalucat J."/>
        </authorList>
    </citation>
    <scope>NUCLEOTIDE SEQUENCE [LARGE SCALE GENOMIC DNA]</scope>
    <source>
        <strain evidence="1 2">CCUG 52769</strain>
    </source>
</reference>
<comment type="caution">
    <text evidence="1">The sequence shown here is derived from an EMBL/GenBank/DDBJ whole genome shotgun (WGS) entry which is preliminary data.</text>
</comment>
<organism evidence="1 2">
    <name type="scientific">Roseateles puraquae</name>
    <dbReference type="NCBI Taxonomy" id="431059"/>
    <lineage>
        <taxon>Bacteria</taxon>
        <taxon>Pseudomonadati</taxon>
        <taxon>Pseudomonadota</taxon>
        <taxon>Betaproteobacteria</taxon>
        <taxon>Burkholderiales</taxon>
        <taxon>Sphaerotilaceae</taxon>
        <taxon>Roseateles</taxon>
    </lineage>
</organism>
<sequence>MNAVETAIGRRINQAEAAGIEERVRSTMRRLASREPERWRTMPLAERMAEASRVIADDLKHAAEVRELRAALQIEAHARHLPDIEKAGAQGFDVLQRKLLKADSYVRGVARQYWTQALDVLDHATRQTTGSLAARGVRWIAGLEDAGNVAAFVREVFGTTSGDAGAKAAAGAWVKMVDAMRERFNRAGGDVRKLAYGYLPQPHDVQALVKAGIDRWVNDVRQVVDRSRYTDEAGRTLNDTELAAVLEQAWRDITTDGLANRPLGEYRAPGMLANANSQARVLHFKDGDGYLSYMQAYGAGTVYDAMQGHVRSMSRNIALVEEFGPNPGATFRTLHDAAQLGGGKDRVALLATTQQLWDTLLGKFDAVHNPSAARIGQALRSLQVAGKLGAAVLGSISDMHWLMQTMAFHKLPWWQGPMRVVQAFGSETRAYADRAGLMADSMISDMGRWGENNLGRDWPDMAANATMKASLLTAWTDGVRRAFSISMMGGMAKISRTAWDALHSADRSRLEGLGWTRDEWAALQRVPLERWRQTDMLTPAAVMKAEGIEPAMRDRLISRLLGTIDDESKFASPDPNLKVRVLQSGGHEKGTGLGELHRSVMLFKGFSLSILLRHWDRVLNADLTPAQRMTYATSNLLAATLLGGISLQLADLAAGRDPRDMTGDQGDSPEKLARFWGAALTKGGGLGFLGDMLLTGMGSHGQSGASAAVGGIAGPLVGSAFELVYDVGLNNAMEAAQGKDSHAAAEAFRWVRGHTPGVNLWYLKLAIDQSFANQVQEFLSPGYLAKTQARMQRNYGSTWWWAPEDRGLLTGDMAGPERAPSFASVAGGQP</sequence>
<proteinExistence type="predicted"/>
<dbReference type="RefSeq" id="WP_088484927.1">
    <property type="nucleotide sequence ID" value="NZ_NISI01000009.1"/>
</dbReference>
<evidence type="ECO:0000313" key="2">
    <source>
        <dbReference type="Proteomes" id="UP000197446"/>
    </source>
</evidence>
<dbReference type="OrthoDB" id="6576970at2"/>
<keyword evidence="2" id="KW-1185">Reference proteome</keyword>
<name>A0A254N7Q5_9BURK</name>